<feature type="domain" description="DUF306" evidence="2">
    <location>
        <begin position="61"/>
        <end position="159"/>
    </location>
</feature>
<feature type="signal peptide" evidence="1">
    <location>
        <begin position="1"/>
        <end position="28"/>
    </location>
</feature>
<evidence type="ECO:0000259" key="2">
    <source>
        <dbReference type="Pfam" id="PF03724"/>
    </source>
</evidence>
<feature type="chain" id="PRO_5002197181" evidence="1">
    <location>
        <begin position="29"/>
        <end position="166"/>
    </location>
</feature>
<dbReference type="AlphaFoldDB" id="A0A0C6FDC3"/>
<keyword evidence="1" id="KW-0732">Signal</keyword>
<gene>
    <name evidence="3" type="ORF">Maq22A_c07395</name>
</gene>
<dbReference type="PANTHER" id="PTHR35535:SF1">
    <property type="entry name" value="HEAT SHOCK PROTEIN HSLJ"/>
    <property type="match status" value="1"/>
</dbReference>
<dbReference type="Proteomes" id="UP000061432">
    <property type="component" value="Chromosome"/>
</dbReference>
<protein>
    <submittedName>
        <fullName evidence="3">Heat-shock protein</fullName>
    </submittedName>
</protein>
<reference evidence="4" key="2">
    <citation type="submission" date="2015-01" db="EMBL/GenBank/DDBJ databases">
        <title>Complete genome sequence of Methylobacterium aquaticum strain 22A.</title>
        <authorList>
            <person name="Tani A."/>
            <person name="Ogura Y."/>
            <person name="Hayashi T."/>
        </authorList>
    </citation>
    <scope>NUCLEOTIDE SEQUENCE [LARGE SCALE GENOMIC DNA]</scope>
    <source>
        <strain evidence="4">MA-22A</strain>
    </source>
</reference>
<accession>A0A0C6FDC3</accession>
<reference evidence="3 4" key="1">
    <citation type="journal article" date="2015" name="Genome Announc.">
        <title>Complete Genome Sequence of Methylobacterium aquaticum Strain 22A, Isolated from Racomitrium japonicum Moss.</title>
        <authorList>
            <person name="Tani A."/>
            <person name="Ogura Y."/>
            <person name="Hayashi T."/>
            <person name="Kimbara K."/>
        </authorList>
    </citation>
    <scope>NUCLEOTIDE SEQUENCE [LARGE SCALE GENOMIC DNA]</scope>
    <source>
        <strain evidence="3 4">MA-22A</strain>
    </source>
</reference>
<dbReference type="STRING" id="270351.Maq22A_c07395"/>
<dbReference type="PANTHER" id="PTHR35535">
    <property type="entry name" value="HEAT SHOCK PROTEIN HSLJ"/>
    <property type="match status" value="1"/>
</dbReference>
<name>A0A0C6FDC3_9HYPH</name>
<dbReference type="Pfam" id="PF03724">
    <property type="entry name" value="META"/>
    <property type="match status" value="1"/>
</dbReference>
<evidence type="ECO:0000256" key="1">
    <source>
        <dbReference type="SAM" id="SignalP"/>
    </source>
</evidence>
<dbReference type="InterPro" id="IPR038670">
    <property type="entry name" value="HslJ-like_sf"/>
</dbReference>
<dbReference type="PATRIC" id="fig|270351.10.peg.1409"/>
<dbReference type="KEGG" id="maqu:Maq22A_c07395"/>
<sequence length="166" mass="17759">MGNAMKAMQVALAAGAVALLASATQASAQNMMGYGQKNRDKAAQPQYIPPMKAQEKVFPLDSTWTAVSLNGKPFAGADRPSFIIDKQYRARGFGGCNTFAATAFPLKEQHLAVGPLALTKRSCDKAVGASEMQFFTALRTSGQWDLVGSQLVIKSQAGELRFDRAL</sequence>
<proteinExistence type="predicted"/>
<dbReference type="EMBL" id="AP014704">
    <property type="protein sequence ID" value="BAQ44812.1"/>
    <property type="molecule type" value="Genomic_DNA"/>
</dbReference>
<dbReference type="InterPro" id="IPR053147">
    <property type="entry name" value="Hsp_HslJ-like"/>
</dbReference>
<evidence type="ECO:0000313" key="4">
    <source>
        <dbReference type="Proteomes" id="UP000061432"/>
    </source>
</evidence>
<dbReference type="Gene3D" id="2.40.128.270">
    <property type="match status" value="1"/>
</dbReference>
<organism evidence="3 4">
    <name type="scientific">Methylobacterium aquaticum</name>
    <dbReference type="NCBI Taxonomy" id="270351"/>
    <lineage>
        <taxon>Bacteria</taxon>
        <taxon>Pseudomonadati</taxon>
        <taxon>Pseudomonadota</taxon>
        <taxon>Alphaproteobacteria</taxon>
        <taxon>Hyphomicrobiales</taxon>
        <taxon>Methylobacteriaceae</taxon>
        <taxon>Methylobacterium</taxon>
    </lineage>
</organism>
<dbReference type="InterPro" id="IPR005184">
    <property type="entry name" value="DUF306_Meta_HslJ"/>
</dbReference>
<evidence type="ECO:0000313" key="3">
    <source>
        <dbReference type="EMBL" id="BAQ44812.1"/>
    </source>
</evidence>